<feature type="compositionally biased region" description="Basic and acidic residues" evidence="1">
    <location>
        <begin position="57"/>
        <end position="67"/>
    </location>
</feature>
<feature type="region of interest" description="Disordered" evidence="1">
    <location>
        <begin position="119"/>
        <end position="142"/>
    </location>
</feature>
<evidence type="ECO:0000256" key="1">
    <source>
        <dbReference type="SAM" id="MobiDB-lite"/>
    </source>
</evidence>
<proteinExistence type="predicted"/>
<dbReference type="AlphaFoldDB" id="A0A218X7F0"/>
<protein>
    <submittedName>
        <fullName evidence="2">Uncharacterized protein</fullName>
    </submittedName>
</protein>
<evidence type="ECO:0000313" key="4">
    <source>
        <dbReference type="Proteomes" id="UP000197138"/>
    </source>
</evidence>
<feature type="compositionally biased region" description="Basic residues" evidence="1">
    <location>
        <begin position="68"/>
        <end position="78"/>
    </location>
</feature>
<reference evidence="3 5" key="3">
    <citation type="submission" date="2017-11" db="EMBL/GenBank/DDBJ databases">
        <title>De-novo sequencing of pomegranate (Punica granatum L.) genome.</title>
        <authorList>
            <person name="Akparov Z."/>
            <person name="Amiraslanov A."/>
            <person name="Hajiyeva S."/>
            <person name="Abbasov M."/>
            <person name="Kaur K."/>
            <person name="Hamwieh A."/>
            <person name="Solovyev V."/>
            <person name="Salamov A."/>
            <person name="Braich B."/>
            <person name="Kosarev P."/>
            <person name="Mahmoud A."/>
            <person name="Hajiyev E."/>
            <person name="Babayeva S."/>
            <person name="Izzatullayeva V."/>
            <person name="Mammadov A."/>
            <person name="Mammadov A."/>
            <person name="Sharifova S."/>
            <person name="Ojaghi J."/>
            <person name="Eynullazada K."/>
            <person name="Bayramov B."/>
            <person name="Abdulazimova A."/>
            <person name="Shahmuradov I."/>
        </authorList>
    </citation>
    <scope>NUCLEOTIDE SEQUENCE [LARGE SCALE GENOMIC DNA]</scope>
    <source>
        <strain evidence="3">AG2017</strain>
        <strain evidence="5">cv. AG2017</strain>
        <tissue evidence="3">Leaf</tissue>
    </source>
</reference>
<evidence type="ECO:0000313" key="2">
    <source>
        <dbReference type="EMBL" id="OWM80302.1"/>
    </source>
</evidence>
<reference evidence="2" key="2">
    <citation type="submission" date="2017-06" db="EMBL/GenBank/DDBJ databases">
        <title>The pomegranate genome and the genomics of punicalagin biosynthesis.</title>
        <authorList>
            <person name="Xu C."/>
        </authorList>
    </citation>
    <scope>NUCLEOTIDE SEQUENCE [LARGE SCALE GENOMIC DNA]</scope>
    <source>
        <tissue evidence="2">Fresh leaf</tissue>
    </source>
</reference>
<evidence type="ECO:0000313" key="3">
    <source>
        <dbReference type="EMBL" id="PKI38587.1"/>
    </source>
</evidence>
<organism evidence="2 4">
    <name type="scientific">Punica granatum</name>
    <name type="common">Pomegranate</name>
    <dbReference type="NCBI Taxonomy" id="22663"/>
    <lineage>
        <taxon>Eukaryota</taxon>
        <taxon>Viridiplantae</taxon>
        <taxon>Streptophyta</taxon>
        <taxon>Embryophyta</taxon>
        <taxon>Tracheophyta</taxon>
        <taxon>Spermatophyta</taxon>
        <taxon>Magnoliopsida</taxon>
        <taxon>eudicotyledons</taxon>
        <taxon>Gunneridae</taxon>
        <taxon>Pentapetalae</taxon>
        <taxon>rosids</taxon>
        <taxon>malvids</taxon>
        <taxon>Myrtales</taxon>
        <taxon>Lythraceae</taxon>
        <taxon>Punica</taxon>
    </lineage>
</organism>
<dbReference type="Proteomes" id="UP000197138">
    <property type="component" value="Unassembled WGS sequence"/>
</dbReference>
<evidence type="ECO:0000313" key="5">
    <source>
        <dbReference type="Proteomes" id="UP000233551"/>
    </source>
</evidence>
<sequence length="142" mass="15432">MGKEGRGYTKGISLEQEGIGTGRTRTSRRSAEQEEIAEAGSLGPLETRRTSRLGRSRGLEEKGGMPDKKKKGREKKRSQAQDQWAGLGPDSDPAFILGPELGLGFARVWVESGIAESARFRDSAHDSPTILPFPTHPPESES</sequence>
<keyword evidence="5" id="KW-1185">Reference proteome</keyword>
<accession>A0A218X7F0</accession>
<dbReference type="EMBL" id="MTKT01002229">
    <property type="protein sequence ID" value="OWM80302.1"/>
    <property type="molecule type" value="Genomic_DNA"/>
</dbReference>
<gene>
    <name evidence="2" type="ORF">CDL15_Pgr019582</name>
    <name evidence="3" type="ORF">CRG98_041020</name>
</gene>
<feature type="region of interest" description="Disordered" evidence="1">
    <location>
        <begin position="1"/>
        <end position="93"/>
    </location>
</feature>
<dbReference type="EMBL" id="PGOL01004056">
    <property type="protein sequence ID" value="PKI38587.1"/>
    <property type="molecule type" value="Genomic_DNA"/>
</dbReference>
<dbReference type="Proteomes" id="UP000233551">
    <property type="component" value="Unassembled WGS sequence"/>
</dbReference>
<comment type="caution">
    <text evidence="2">The sequence shown here is derived from an EMBL/GenBank/DDBJ whole genome shotgun (WGS) entry which is preliminary data.</text>
</comment>
<reference evidence="4" key="1">
    <citation type="journal article" date="2017" name="Plant J.">
        <title>The pomegranate (Punica granatum L.) genome and the genomics of punicalagin biosynthesis.</title>
        <authorList>
            <person name="Qin G."/>
            <person name="Xu C."/>
            <person name="Ming R."/>
            <person name="Tang H."/>
            <person name="Guyot R."/>
            <person name="Kramer E.M."/>
            <person name="Hu Y."/>
            <person name="Yi X."/>
            <person name="Qi Y."/>
            <person name="Xu X."/>
            <person name="Gao Z."/>
            <person name="Pan H."/>
            <person name="Jian J."/>
            <person name="Tian Y."/>
            <person name="Yue Z."/>
            <person name="Xu Y."/>
        </authorList>
    </citation>
    <scope>NUCLEOTIDE SEQUENCE [LARGE SCALE GENOMIC DNA]</scope>
    <source>
        <strain evidence="4">cv. Dabenzi</strain>
    </source>
</reference>
<name>A0A218X7F0_PUNGR</name>